<feature type="non-terminal residue" evidence="2">
    <location>
        <position position="369"/>
    </location>
</feature>
<evidence type="ECO:0000313" key="3">
    <source>
        <dbReference type="Proteomes" id="UP001140091"/>
    </source>
</evidence>
<feature type="transmembrane region" description="Helical" evidence="1">
    <location>
        <begin position="307"/>
        <end position="325"/>
    </location>
</feature>
<keyword evidence="1" id="KW-1133">Transmembrane helix</keyword>
<gene>
    <name evidence="2" type="ORF">H1R20_g9714</name>
</gene>
<dbReference type="OrthoDB" id="3079501at2759"/>
<dbReference type="AlphaFoldDB" id="A0A9W8MG66"/>
<feature type="transmembrane region" description="Helical" evidence="1">
    <location>
        <begin position="170"/>
        <end position="193"/>
    </location>
</feature>
<organism evidence="2 3">
    <name type="scientific">Candolleomyces eurysporus</name>
    <dbReference type="NCBI Taxonomy" id="2828524"/>
    <lineage>
        <taxon>Eukaryota</taxon>
        <taxon>Fungi</taxon>
        <taxon>Dikarya</taxon>
        <taxon>Basidiomycota</taxon>
        <taxon>Agaricomycotina</taxon>
        <taxon>Agaricomycetes</taxon>
        <taxon>Agaricomycetidae</taxon>
        <taxon>Agaricales</taxon>
        <taxon>Agaricineae</taxon>
        <taxon>Psathyrellaceae</taxon>
        <taxon>Candolleomyces</taxon>
    </lineage>
</organism>
<evidence type="ECO:0000256" key="1">
    <source>
        <dbReference type="SAM" id="Phobius"/>
    </source>
</evidence>
<reference evidence="2" key="1">
    <citation type="submission" date="2022-06" db="EMBL/GenBank/DDBJ databases">
        <title>Genome Sequence of Candolleomyces eurysporus.</title>
        <authorList>
            <person name="Buettner E."/>
        </authorList>
    </citation>
    <scope>NUCLEOTIDE SEQUENCE</scope>
    <source>
        <strain evidence="2">VTCC 930004</strain>
    </source>
</reference>
<dbReference type="Proteomes" id="UP001140091">
    <property type="component" value="Unassembled WGS sequence"/>
</dbReference>
<keyword evidence="1" id="KW-0472">Membrane</keyword>
<comment type="caution">
    <text evidence="2">The sequence shown here is derived from an EMBL/GenBank/DDBJ whole genome shotgun (WGS) entry which is preliminary data.</text>
</comment>
<keyword evidence="3" id="KW-1185">Reference proteome</keyword>
<feature type="transmembrane region" description="Helical" evidence="1">
    <location>
        <begin position="267"/>
        <end position="287"/>
    </location>
</feature>
<keyword evidence="1" id="KW-0812">Transmembrane</keyword>
<feature type="transmembrane region" description="Helical" evidence="1">
    <location>
        <begin position="136"/>
        <end position="158"/>
    </location>
</feature>
<feature type="transmembrane region" description="Helical" evidence="1">
    <location>
        <begin position="213"/>
        <end position="233"/>
    </location>
</feature>
<protein>
    <submittedName>
        <fullName evidence="2">Uncharacterized protein</fullName>
    </submittedName>
</protein>
<accession>A0A9W8MG66</accession>
<name>A0A9W8MG66_9AGAR</name>
<feature type="transmembrane region" description="Helical" evidence="1">
    <location>
        <begin position="66"/>
        <end position="87"/>
    </location>
</feature>
<feature type="transmembrane region" description="Helical" evidence="1">
    <location>
        <begin position="34"/>
        <end position="54"/>
    </location>
</feature>
<sequence>MPSLWSLGTSSYWSDVYNTGGPGTGIVTDIVKCILLSMSTVVLAGKSAAILKLLRKRRSRGGKRDAGVYAVTSLLLSALFAIGAILYCTKLLLALKKAICTMATYDAETGVVKNSEWVKCRGIIENGYLHDTVNDVLGLAFALNAQIILSIVNGIFVYRVRKVFSDMWMVYVPVAALYVLWVVISFVEIYPVLRFDWNVPVHPRLFQLTLNGLKHFLVALSFIFNLLVTVAIATRRFLQLYGKSTVPEGGSFLLDNDKRPGYNKVKILLVDAALPVTLCSLVVVIAYARTELTYSLTAFRVQGMFAIFWLVFSAMAPHLIAIHNLRAEAKEFARKAEVVVIDKLRDSSLDMDAVAIKTLAYSKDETSPV</sequence>
<dbReference type="EMBL" id="JANBPK010000999">
    <property type="protein sequence ID" value="KAJ2927384.1"/>
    <property type="molecule type" value="Genomic_DNA"/>
</dbReference>
<evidence type="ECO:0000313" key="2">
    <source>
        <dbReference type="EMBL" id="KAJ2927384.1"/>
    </source>
</evidence>
<proteinExistence type="predicted"/>